<keyword evidence="5 8" id="KW-0063">Aspartyl esterase</keyword>
<name>A0ABR2UAA6_9ROSI</name>
<evidence type="ECO:0000313" key="10">
    <source>
        <dbReference type="EMBL" id="KAK9046648.1"/>
    </source>
</evidence>
<dbReference type="Gene3D" id="2.160.20.10">
    <property type="entry name" value="Single-stranded right-handed beta-helix, Pectin lyase-like"/>
    <property type="match status" value="1"/>
</dbReference>
<evidence type="ECO:0000256" key="4">
    <source>
        <dbReference type="ARBA" id="ARBA00022801"/>
    </source>
</evidence>
<dbReference type="PANTHER" id="PTHR31321">
    <property type="entry name" value="ACYL-COA THIOESTER HYDROLASE YBHC-RELATED"/>
    <property type="match status" value="1"/>
</dbReference>
<comment type="catalytic activity">
    <reaction evidence="6 8">
        <text>[(1-&gt;4)-alpha-D-galacturonosyl methyl ester](n) + n H2O = [(1-&gt;4)-alpha-D-galacturonosyl](n) + n methanol + n H(+)</text>
        <dbReference type="Rhea" id="RHEA:22380"/>
        <dbReference type="Rhea" id="RHEA-COMP:14570"/>
        <dbReference type="Rhea" id="RHEA-COMP:14573"/>
        <dbReference type="ChEBI" id="CHEBI:15377"/>
        <dbReference type="ChEBI" id="CHEBI:15378"/>
        <dbReference type="ChEBI" id="CHEBI:17790"/>
        <dbReference type="ChEBI" id="CHEBI:140522"/>
        <dbReference type="ChEBI" id="CHEBI:140523"/>
        <dbReference type="EC" id="3.1.1.11"/>
    </reaction>
</comment>
<organism evidence="10 11">
    <name type="scientific">Hibiscus sabdariffa</name>
    <name type="common">roselle</name>
    <dbReference type="NCBI Taxonomy" id="183260"/>
    <lineage>
        <taxon>Eukaryota</taxon>
        <taxon>Viridiplantae</taxon>
        <taxon>Streptophyta</taxon>
        <taxon>Embryophyta</taxon>
        <taxon>Tracheophyta</taxon>
        <taxon>Spermatophyta</taxon>
        <taxon>Magnoliopsida</taxon>
        <taxon>eudicotyledons</taxon>
        <taxon>Gunneridae</taxon>
        <taxon>Pentapetalae</taxon>
        <taxon>rosids</taxon>
        <taxon>malvids</taxon>
        <taxon>Malvales</taxon>
        <taxon>Malvaceae</taxon>
        <taxon>Malvoideae</taxon>
        <taxon>Hibiscus</taxon>
    </lineage>
</organism>
<evidence type="ECO:0000256" key="8">
    <source>
        <dbReference type="RuleBase" id="RU000589"/>
    </source>
</evidence>
<keyword evidence="11" id="KW-1185">Reference proteome</keyword>
<feature type="active site" evidence="7">
    <location>
        <position position="137"/>
    </location>
</feature>
<reference evidence="10 11" key="1">
    <citation type="journal article" date="2024" name="G3 (Bethesda)">
        <title>Genome assembly of Hibiscus sabdariffa L. provides insights into metabolisms of medicinal natural products.</title>
        <authorList>
            <person name="Kim T."/>
        </authorList>
    </citation>
    <scope>NUCLEOTIDE SEQUENCE [LARGE SCALE GENOMIC DNA]</scope>
    <source>
        <strain evidence="10">TK-2024</strain>
        <tissue evidence="10">Old leaves</tissue>
    </source>
</reference>
<dbReference type="EMBL" id="JBBPBN010000001">
    <property type="protein sequence ID" value="KAK9046648.1"/>
    <property type="molecule type" value="Genomic_DNA"/>
</dbReference>
<comment type="similarity">
    <text evidence="2">Belongs to the pectinesterase family.</text>
</comment>
<dbReference type="InterPro" id="IPR012334">
    <property type="entry name" value="Pectin_lyas_fold"/>
</dbReference>
<comment type="pathway">
    <text evidence="1 8">Glycan metabolism; pectin degradation; 2-dehydro-3-deoxy-D-gluconate from pectin: step 1/5.</text>
</comment>
<evidence type="ECO:0000256" key="6">
    <source>
        <dbReference type="ARBA" id="ARBA00047928"/>
    </source>
</evidence>
<dbReference type="PROSITE" id="PS00503">
    <property type="entry name" value="PECTINESTERASE_2"/>
    <property type="match status" value="1"/>
</dbReference>
<dbReference type="InterPro" id="IPR000070">
    <property type="entry name" value="Pectinesterase_cat"/>
</dbReference>
<evidence type="ECO:0000313" key="11">
    <source>
        <dbReference type="Proteomes" id="UP001396334"/>
    </source>
</evidence>
<evidence type="ECO:0000256" key="7">
    <source>
        <dbReference type="PROSITE-ProRule" id="PRU10040"/>
    </source>
</evidence>
<dbReference type="PANTHER" id="PTHR31321:SF77">
    <property type="entry name" value="PECTINESTERASE CATALYTIC DOMAIN-CONTAINING PROTEIN"/>
    <property type="match status" value="1"/>
</dbReference>
<dbReference type="SUPFAM" id="SSF51126">
    <property type="entry name" value="Pectin lyase-like"/>
    <property type="match status" value="1"/>
</dbReference>
<proteinExistence type="inferred from homology"/>
<evidence type="ECO:0000256" key="1">
    <source>
        <dbReference type="ARBA" id="ARBA00005184"/>
    </source>
</evidence>
<keyword evidence="4 8" id="KW-0378">Hydrolase</keyword>
<dbReference type="InterPro" id="IPR033131">
    <property type="entry name" value="Pectinesterase_Asp_AS"/>
</dbReference>
<comment type="caution">
    <text evidence="10">The sequence shown here is derived from an EMBL/GenBank/DDBJ whole genome shotgun (WGS) entry which is preliminary data.</text>
</comment>
<dbReference type="Proteomes" id="UP001396334">
    <property type="component" value="Unassembled WGS sequence"/>
</dbReference>
<dbReference type="Pfam" id="PF01095">
    <property type="entry name" value="Pectinesterase"/>
    <property type="match status" value="1"/>
</dbReference>
<evidence type="ECO:0000256" key="5">
    <source>
        <dbReference type="ARBA" id="ARBA00023085"/>
    </source>
</evidence>
<protein>
    <recommendedName>
        <fullName evidence="3 8">Pectinesterase</fullName>
        <ecNumber evidence="3 8">3.1.1.11</ecNumber>
    </recommendedName>
</protein>
<gene>
    <name evidence="10" type="ORF">V6N11_052531</name>
</gene>
<dbReference type="InterPro" id="IPR011050">
    <property type="entry name" value="Pectin_lyase_fold/virulence"/>
</dbReference>
<evidence type="ECO:0000256" key="3">
    <source>
        <dbReference type="ARBA" id="ARBA00013229"/>
    </source>
</evidence>
<feature type="domain" description="Pectinesterase catalytic" evidence="9">
    <location>
        <begin position="8"/>
        <end position="144"/>
    </location>
</feature>
<evidence type="ECO:0000259" key="9">
    <source>
        <dbReference type="Pfam" id="PF01095"/>
    </source>
</evidence>
<accession>A0ABR2UAA6</accession>
<dbReference type="EC" id="3.1.1.11" evidence="3 8"/>
<evidence type="ECO:0000256" key="2">
    <source>
        <dbReference type="ARBA" id="ARBA00008891"/>
    </source>
</evidence>
<sequence length="275" mass="30740">MELQTMLMKIQEAIDAVPSNNSKLVFIVVKPGVYKKKIVVPADKPFITISGSKANATWNESGNIFESPTFSVLASDFVARYLTIQNSYGAGAKAVALRVSRDRVAFFGCRISSYQDTLLDDTGRHYYSNCYIEGAVDFIFGDASITAQWRESPTEDTGFTFLGCKITGVKTALLGRAWGPYSRVIFALTYMSNVILPQGWDDWGDSSKQSSVFYREYKCYGDGADTKKRVGWAKELTENEAEVFLAKKMIGGKSWMRSMPTRFKSWTMPKPNNGE</sequence>